<organism evidence="2 3">
    <name type="scientific">Leptosia nina</name>
    <dbReference type="NCBI Taxonomy" id="320188"/>
    <lineage>
        <taxon>Eukaryota</taxon>
        <taxon>Metazoa</taxon>
        <taxon>Ecdysozoa</taxon>
        <taxon>Arthropoda</taxon>
        <taxon>Hexapoda</taxon>
        <taxon>Insecta</taxon>
        <taxon>Pterygota</taxon>
        <taxon>Neoptera</taxon>
        <taxon>Endopterygota</taxon>
        <taxon>Lepidoptera</taxon>
        <taxon>Glossata</taxon>
        <taxon>Ditrysia</taxon>
        <taxon>Papilionoidea</taxon>
        <taxon>Pieridae</taxon>
        <taxon>Pierinae</taxon>
        <taxon>Leptosia</taxon>
    </lineage>
</organism>
<protein>
    <submittedName>
        <fullName evidence="2">Uncharacterized protein</fullName>
    </submittedName>
</protein>
<reference evidence="2 3" key="1">
    <citation type="submission" date="2023-11" db="EMBL/GenBank/DDBJ databases">
        <authorList>
            <person name="Okamura Y."/>
        </authorList>
    </citation>
    <scope>NUCLEOTIDE SEQUENCE [LARGE SCALE GENOMIC DNA]</scope>
</reference>
<sequence>MLFILKKSQEAFTKAGNDALTGLKLFRDFRQTFSVFSPAFFWLAYKCVEYSVGYADKITTVPNTHLGHKEWRHENHHGGQSRVPRFEFRIRHQ</sequence>
<name>A0AAV1J902_9NEOP</name>
<comment type="caution">
    <text evidence="2">The sequence shown here is derived from an EMBL/GenBank/DDBJ whole genome shotgun (WGS) entry which is preliminary data.</text>
</comment>
<feature type="region of interest" description="Disordered" evidence="1">
    <location>
        <begin position="70"/>
        <end position="93"/>
    </location>
</feature>
<feature type="compositionally biased region" description="Basic and acidic residues" evidence="1">
    <location>
        <begin position="84"/>
        <end position="93"/>
    </location>
</feature>
<gene>
    <name evidence="2" type="ORF">LNINA_LOCUS5470</name>
</gene>
<keyword evidence="3" id="KW-1185">Reference proteome</keyword>
<proteinExistence type="predicted"/>
<dbReference type="EMBL" id="CAVLEF010000007">
    <property type="protein sequence ID" value="CAK1545855.1"/>
    <property type="molecule type" value="Genomic_DNA"/>
</dbReference>
<evidence type="ECO:0000313" key="2">
    <source>
        <dbReference type="EMBL" id="CAK1545855.1"/>
    </source>
</evidence>
<dbReference type="AlphaFoldDB" id="A0AAV1J902"/>
<evidence type="ECO:0000313" key="3">
    <source>
        <dbReference type="Proteomes" id="UP001497472"/>
    </source>
</evidence>
<accession>A0AAV1J902</accession>
<evidence type="ECO:0000256" key="1">
    <source>
        <dbReference type="SAM" id="MobiDB-lite"/>
    </source>
</evidence>
<dbReference type="Proteomes" id="UP001497472">
    <property type="component" value="Unassembled WGS sequence"/>
</dbReference>